<dbReference type="InterPro" id="IPR019539">
    <property type="entry name" value="GalKase_N"/>
</dbReference>
<dbReference type="InterPro" id="IPR036554">
    <property type="entry name" value="GHMP_kinase_C_sf"/>
</dbReference>
<dbReference type="InterPro" id="IPR006206">
    <property type="entry name" value="Mevalonate/galactokinase"/>
</dbReference>
<proteinExistence type="inferred from homology"/>
<evidence type="ECO:0000256" key="2">
    <source>
        <dbReference type="ARBA" id="ARBA00022741"/>
    </source>
</evidence>
<evidence type="ECO:0000259" key="5">
    <source>
        <dbReference type="Pfam" id="PF08544"/>
    </source>
</evidence>
<evidence type="ECO:0000259" key="4">
    <source>
        <dbReference type="Pfam" id="PF00288"/>
    </source>
</evidence>
<evidence type="ECO:0000259" key="6">
    <source>
        <dbReference type="Pfam" id="PF10509"/>
    </source>
</evidence>
<dbReference type="InterPro" id="IPR006204">
    <property type="entry name" value="GHMP_kinase_N_dom"/>
</dbReference>
<dbReference type="Pfam" id="PF10509">
    <property type="entry name" value="GalKase_gal_bdg"/>
    <property type="match status" value="1"/>
</dbReference>
<dbReference type="PIRSF" id="PIRSF000530">
    <property type="entry name" value="Galactokinase"/>
    <property type="match status" value="1"/>
</dbReference>
<dbReference type="GO" id="GO:0004335">
    <property type="term" value="F:galactokinase activity"/>
    <property type="evidence" value="ECO:0007669"/>
    <property type="project" value="InterPro"/>
</dbReference>
<dbReference type="PANTHER" id="PTHR10457:SF7">
    <property type="entry name" value="GALACTOKINASE-RELATED"/>
    <property type="match status" value="1"/>
</dbReference>
<dbReference type="AlphaFoldDB" id="A0A0M3HMR8"/>
<dbReference type="InterPro" id="IPR020568">
    <property type="entry name" value="Ribosomal_Su5_D2-typ_SF"/>
</dbReference>
<dbReference type="Proteomes" id="UP000036681">
    <property type="component" value="Unplaced"/>
</dbReference>
<dbReference type="NCBIfam" id="TIGR00131">
    <property type="entry name" value="gal_kin"/>
    <property type="match status" value="1"/>
</dbReference>
<evidence type="ECO:0000256" key="3">
    <source>
        <dbReference type="ARBA" id="ARBA00022840"/>
    </source>
</evidence>
<dbReference type="GO" id="GO:0005829">
    <property type="term" value="C:cytosol"/>
    <property type="evidence" value="ECO:0007669"/>
    <property type="project" value="TreeGrafter"/>
</dbReference>
<feature type="domain" description="GHMP kinase C-terminal" evidence="5">
    <location>
        <begin position="334"/>
        <end position="399"/>
    </location>
</feature>
<feature type="domain" description="GHMP kinase N-terminal" evidence="4">
    <location>
        <begin position="97"/>
        <end position="182"/>
    </location>
</feature>
<sequence length="422" mass="46963">MDVAKLKAIFKEHFHTDPEYIVRCPGRVNLIGEHIDYSGYGVFPMAIDAATYVLVSHREESGIDFYNTDGQYLPHVHKMDDKWIGVGKPQWYYYFLCGWKGVCERLGVQPKGLSVLVSSSIPPCAGLSSSSSIVCASALATLAMHAHETFDVIPRAELAELCAHAERYIGTEGGGMDQAIEVLAVKGHAMLIEFNPLKWTAVKLPETAFFAVLHCGTTLNKAATSHYNQRVVECRIAAQVIAKASGMKDWKLVRTLHHLADGLHKNADEMTEVVRELLTEPLYTKRSILSTLEVTETEFKTLCLSSNTQNMEEFKLAQRATHVFSEAARVLQFREAANKGDIHKMGALMNESHESCRQLYECSCDELDRTVDRCRRAGALGARLTGAGWGGCVIALFNERCIDLDVLFWSQPSEGIRIERCS</sequence>
<dbReference type="Gene3D" id="3.30.70.3170">
    <property type="match status" value="1"/>
</dbReference>
<reference evidence="8" key="1">
    <citation type="submission" date="2017-02" db="UniProtKB">
        <authorList>
            <consortium name="WormBaseParasite"/>
        </authorList>
    </citation>
    <scope>IDENTIFICATION</scope>
</reference>
<dbReference type="InterPro" id="IPR019741">
    <property type="entry name" value="Galactokinase_CS"/>
</dbReference>
<evidence type="ECO:0000313" key="7">
    <source>
        <dbReference type="Proteomes" id="UP000036681"/>
    </source>
</evidence>
<feature type="domain" description="Galactokinase N-terminal" evidence="6">
    <location>
        <begin position="10"/>
        <end position="56"/>
    </location>
</feature>
<dbReference type="Pfam" id="PF08544">
    <property type="entry name" value="GHMP_kinases_C"/>
    <property type="match status" value="1"/>
</dbReference>
<dbReference type="PANTHER" id="PTHR10457">
    <property type="entry name" value="MEVALONATE KINASE/GALACTOKINASE"/>
    <property type="match status" value="1"/>
</dbReference>
<dbReference type="SUPFAM" id="SSF55060">
    <property type="entry name" value="GHMP Kinase, C-terminal domain"/>
    <property type="match status" value="1"/>
</dbReference>
<protein>
    <submittedName>
        <fullName evidence="8">Galactokinase</fullName>
    </submittedName>
</protein>
<dbReference type="PRINTS" id="PR00473">
    <property type="entry name" value="GALCTOKINASE"/>
</dbReference>
<keyword evidence="7" id="KW-1185">Reference proteome</keyword>
<dbReference type="GO" id="GO:0006012">
    <property type="term" value="P:galactose metabolic process"/>
    <property type="evidence" value="ECO:0007669"/>
    <property type="project" value="InterPro"/>
</dbReference>
<evidence type="ECO:0000313" key="8">
    <source>
        <dbReference type="WBParaSite" id="ALUE_0000285201-mRNA-1"/>
    </source>
</evidence>
<keyword evidence="3" id="KW-0067">ATP-binding</keyword>
<dbReference type="SUPFAM" id="SSF54211">
    <property type="entry name" value="Ribosomal protein S5 domain 2-like"/>
    <property type="match status" value="1"/>
</dbReference>
<organism evidence="7 8">
    <name type="scientific">Ascaris lumbricoides</name>
    <name type="common">Giant roundworm</name>
    <dbReference type="NCBI Taxonomy" id="6252"/>
    <lineage>
        <taxon>Eukaryota</taxon>
        <taxon>Metazoa</taxon>
        <taxon>Ecdysozoa</taxon>
        <taxon>Nematoda</taxon>
        <taxon>Chromadorea</taxon>
        <taxon>Rhabditida</taxon>
        <taxon>Spirurina</taxon>
        <taxon>Ascaridomorpha</taxon>
        <taxon>Ascaridoidea</taxon>
        <taxon>Ascarididae</taxon>
        <taxon>Ascaris</taxon>
    </lineage>
</organism>
<comment type="similarity">
    <text evidence="1">Belongs to the GHMP kinase family. GalK subfamily.</text>
</comment>
<dbReference type="InterPro" id="IPR014721">
    <property type="entry name" value="Ribsml_uS5_D2-typ_fold_subgr"/>
</dbReference>
<keyword evidence="2" id="KW-0547">Nucleotide-binding</keyword>
<dbReference type="InterPro" id="IPR013750">
    <property type="entry name" value="GHMP_kinase_C_dom"/>
</dbReference>
<dbReference type="WBParaSite" id="ALUE_0000285201-mRNA-1">
    <property type="protein sequence ID" value="ALUE_0000285201-mRNA-1"/>
    <property type="gene ID" value="ALUE_0000285201"/>
</dbReference>
<dbReference type="Gene3D" id="1.20.1440.340">
    <property type="match status" value="1"/>
</dbReference>
<dbReference type="GO" id="GO:0005524">
    <property type="term" value="F:ATP binding"/>
    <property type="evidence" value="ECO:0007669"/>
    <property type="project" value="UniProtKB-KW"/>
</dbReference>
<dbReference type="Gene3D" id="3.30.230.10">
    <property type="match status" value="1"/>
</dbReference>
<evidence type="ECO:0000256" key="1">
    <source>
        <dbReference type="ARBA" id="ARBA00006566"/>
    </source>
</evidence>
<dbReference type="Pfam" id="PF00288">
    <property type="entry name" value="GHMP_kinases_N"/>
    <property type="match status" value="1"/>
</dbReference>
<accession>A0A0M3HMR8</accession>
<name>A0A0M3HMR8_ASCLU</name>
<dbReference type="PRINTS" id="PR00959">
    <property type="entry name" value="MEVGALKINASE"/>
</dbReference>
<dbReference type="InterPro" id="IPR000705">
    <property type="entry name" value="Galactokinase"/>
</dbReference>
<dbReference type="PROSITE" id="PS00106">
    <property type="entry name" value="GALACTOKINASE"/>
    <property type="match status" value="1"/>
</dbReference>